<dbReference type="AlphaFoldDB" id="A0A366H8P4"/>
<comment type="caution">
    <text evidence="3">The sequence shown here is derived from an EMBL/GenBank/DDBJ whole genome shotgun (WGS) entry which is preliminary data.</text>
</comment>
<evidence type="ECO:0000313" key="3">
    <source>
        <dbReference type="EMBL" id="RBP38609.1"/>
    </source>
</evidence>
<dbReference type="InterPro" id="IPR003423">
    <property type="entry name" value="OMP_efflux"/>
</dbReference>
<reference evidence="3 4" key="1">
    <citation type="submission" date="2018-06" db="EMBL/GenBank/DDBJ databases">
        <title>Genomic Encyclopedia of Type Strains, Phase IV (KMG-IV): sequencing the most valuable type-strain genomes for metagenomic binning, comparative biology and taxonomic classification.</title>
        <authorList>
            <person name="Goeker M."/>
        </authorList>
    </citation>
    <scope>NUCLEOTIDE SEQUENCE [LARGE SCALE GENOMIC DNA]</scope>
    <source>
        <strain evidence="3 4">DSM 25532</strain>
    </source>
</reference>
<feature type="signal peptide" evidence="2">
    <location>
        <begin position="1"/>
        <end position="24"/>
    </location>
</feature>
<accession>A0A366H8P4</accession>
<dbReference type="SUPFAM" id="SSF56954">
    <property type="entry name" value="Outer membrane efflux proteins (OEP)"/>
    <property type="match status" value="1"/>
</dbReference>
<dbReference type="OrthoDB" id="193833at2"/>
<dbReference type="Gene3D" id="1.20.1600.10">
    <property type="entry name" value="Outer membrane efflux proteins (OEP)"/>
    <property type="match status" value="1"/>
</dbReference>
<gene>
    <name evidence="3" type="ORF">DES53_111128</name>
</gene>
<dbReference type="GO" id="GO:0015562">
    <property type="term" value="F:efflux transmembrane transporter activity"/>
    <property type="evidence" value="ECO:0007669"/>
    <property type="project" value="InterPro"/>
</dbReference>
<dbReference type="InterPro" id="IPR010131">
    <property type="entry name" value="MdtP/NodT-like"/>
</dbReference>
<evidence type="ECO:0000313" key="4">
    <source>
        <dbReference type="Proteomes" id="UP000253426"/>
    </source>
</evidence>
<feature type="chain" id="PRO_5016852337" evidence="2">
    <location>
        <begin position="25"/>
        <end position="426"/>
    </location>
</feature>
<evidence type="ECO:0000256" key="1">
    <source>
        <dbReference type="ARBA" id="ARBA00007613"/>
    </source>
</evidence>
<keyword evidence="4" id="KW-1185">Reference proteome</keyword>
<keyword evidence="2" id="KW-0732">Signal</keyword>
<dbReference type="Pfam" id="PF02321">
    <property type="entry name" value="OEP"/>
    <property type="match status" value="2"/>
</dbReference>
<name>A0A366H8P4_9BACT</name>
<sequence>MNPRFLAISMLAATGISLSTAVAADDTTTTANSAFIRKLVNEALTNHPKMDAAEARTQAAEAAVRTVRLWEDPQLMLGGTAARKSMRMDDGDIMVGAEQMLPRRGLFQAEKRRATAEQAMQGAEQRMTASDLGLSVAQSALELALADDLLRLQAAELRELNALVDVARERAKNPDATAVETLRLEGELELRTQTLEAAKRQRTRLGLTLSLLTGRSPRAEWPELSLPNTVSAEPSSSALLARLEKDNPSLAVLRHKIEAAQAETDASVQKRKPAFMVGVESNIYSGGDLRDVMFTLKMSLPWFNDPIYKAETARTNLLRDAAQHDLASEVRTLDGELASMLTEAENQRRLAKAYRTQVLPRQEKTVEAVKNAWVSSKATLLEVLEARRMQLDTRMEMERALAAHHAALQSLTALTGGFALPKVSKP</sequence>
<dbReference type="RefSeq" id="WP_113961061.1">
    <property type="nucleotide sequence ID" value="NZ_QNRR01000011.1"/>
</dbReference>
<evidence type="ECO:0000256" key="2">
    <source>
        <dbReference type="SAM" id="SignalP"/>
    </source>
</evidence>
<dbReference type="Proteomes" id="UP000253426">
    <property type="component" value="Unassembled WGS sequence"/>
</dbReference>
<organism evidence="3 4">
    <name type="scientific">Roseimicrobium gellanilyticum</name>
    <dbReference type="NCBI Taxonomy" id="748857"/>
    <lineage>
        <taxon>Bacteria</taxon>
        <taxon>Pseudomonadati</taxon>
        <taxon>Verrucomicrobiota</taxon>
        <taxon>Verrucomicrobiia</taxon>
        <taxon>Verrucomicrobiales</taxon>
        <taxon>Verrucomicrobiaceae</taxon>
        <taxon>Roseimicrobium</taxon>
    </lineage>
</organism>
<dbReference type="PANTHER" id="PTHR30203:SF24">
    <property type="entry name" value="BLR4935 PROTEIN"/>
    <property type="match status" value="1"/>
</dbReference>
<proteinExistence type="inferred from homology"/>
<dbReference type="EMBL" id="QNRR01000011">
    <property type="protein sequence ID" value="RBP38609.1"/>
    <property type="molecule type" value="Genomic_DNA"/>
</dbReference>
<dbReference type="PANTHER" id="PTHR30203">
    <property type="entry name" value="OUTER MEMBRANE CATION EFFLUX PROTEIN"/>
    <property type="match status" value="1"/>
</dbReference>
<protein>
    <submittedName>
        <fullName evidence="3">Outer membrane protein TolC</fullName>
    </submittedName>
</protein>
<comment type="similarity">
    <text evidence="1">Belongs to the outer membrane factor (OMF) (TC 1.B.17) family.</text>
</comment>